<proteinExistence type="inferred from homology"/>
<organism evidence="11 12">
    <name type="scientific">Streptomyces alkaliterrae</name>
    <dbReference type="NCBI Taxonomy" id="2213162"/>
    <lineage>
        <taxon>Bacteria</taxon>
        <taxon>Bacillati</taxon>
        <taxon>Actinomycetota</taxon>
        <taxon>Actinomycetes</taxon>
        <taxon>Kitasatosporales</taxon>
        <taxon>Streptomycetaceae</taxon>
        <taxon>Streptomyces</taxon>
    </lineage>
</organism>
<gene>
    <name evidence="11" type="ORF">FNX44_018260</name>
    <name evidence="10" type="ORF">H3147_06495</name>
</gene>
<keyword evidence="5" id="KW-0547">Nucleotide-binding</keyword>
<reference evidence="11 12" key="1">
    <citation type="submission" date="2019-10" db="EMBL/GenBank/DDBJ databases">
        <title>Streptomyces sp. nov., a novel actinobacterium isolated from alkaline environment.</title>
        <authorList>
            <person name="Golinska P."/>
        </authorList>
    </citation>
    <scope>NUCLEOTIDE SEQUENCE [LARGE SCALE GENOMIC DNA]</scope>
    <source>
        <strain evidence="11 12">OF1</strain>
    </source>
</reference>
<comment type="subcellular location">
    <subcellularLocation>
        <location evidence="1">Cell membrane</location>
        <topology evidence="1">Single-pass membrane protein</topology>
    </subcellularLocation>
</comment>
<dbReference type="AlphaFoldDB" id="A0A5P0YUZ7"/>
<reference evidence="10" key="3">
    <citation type="journal article" name="Syst. Appl. Microbiol.">
        <title>Streptomyces alkaliterrae sp. nov., isolated from an alkaline soil, and emended descriptions of Streptomyces alkaliphilus, Streptomyces calidiresistens and Streptomyces durbertensis.</title>
        <authorList>
            <person name="Swiecimska M."/>
            <person name="Golinska P."/>
            <person name="Nouioui I."/>
            <person name="Wypij M."/>
            <person name="Rai M."/>
            <person name="Sangal V."/>
            <person name="Goodfellow M."/>
        </authorList>
    </citation>
    <scope>NUCLEOTIDE SEQUENCE</scope>
    <source>
        <strain evidence="10">OF8</strain>
    </source>
</reference>
<evidence type="ECO:0000256" key="1">
    <source>
        <dbReference type="ARBA" id="ARBA00004162"/>
    </source>
</evidence>
<evidence type="ECO:0000313" key="11">
    <source>
        <dbReference type="EMBL" id="MQS03780.1"/>
    </source>
</evidence>
<keyword evidence="12" id="KW-1185">Reference proteome</keyword>
<evidence type="ECO:0000313" key="12">
    <source>
        <dbReference type="Proteomes" id="UP000320857"/>
    </source>
</evidence>
<evidence type="ECO:0000256" key="4">
    <source>
        <dbReference type="ARBA" id="ARBA00022692"/>
    </source>
</evidence>
<dbReference type="RefSeq" id="WP_143649346.1">
    <property type="nucleotide sequence ID" value="NZ_JABJXA010000025.1"/>
</dbReference>
<dbReference type="OrthoDB" id="3847604at2"/>
<dbReference type="InterPro" id="IPR044857">
    <property type="entry name" value="T7SS_EccB_R1"/>
</dbReference>
<evidence type="ECO:0000256" key="9">
    <source>
        <dbReference type="ARBA" id="ARBA00023136"/>
    </source>
</evidence>
<name>A0A5P0YUZ7_9ACTN</name>
<protein>
    <submittedName>
        <fullName evidence="11">Type VII secretion protein EccB</fullName>
    </submittedName>
</protein>
<dbReference type="InterPro" id="IPR042485">
    <property type="entry name" value="T7SS_EccB_R3"/>
</dbReference>
<dbReference type="Gene3D" id="2.40.50.910">
    <property type="entry name" value="Type VII secretion system EccB, repeat 3 domain"/>
    <property type="match status" value="1"/>
</dbReference>
<evidence type="ECO:0000313" key="10">
    <source>
        <dbReference type="EMBL" id="MBB1258481.1"/>
    </source>
</evidence>
<keyword evidence="3" id="KW-1003">Cell membrane</keyword>
<comment type="similarity">
    <text evidence="2">Belongs to the EccB family.</text>
</comment>
<evidence type="ECO:0000256" key="7">
    <source>
        <dbReference type="ARBA" id="ARBA00022840"/>
    </source>
</evidence>
<dbReference type="GO" id="GO:0005524">
    <property type="term" value="F:ATP binding"/>
    <property type="evidence" value="ECO:0007669"/>
    <property type="project" value="UniProtKB-KW"/>
</dbReference>
<dbReference type="GO" id="GO:0016787">
    <property type="term" value="F:hydrolase activity"/>
    <property type="evidence" value="ECO:0007669"/>
    <property type="project" value="UniProtKB-KW"/>
</dbReference>
<evidence type="ECO:0000256" key="2">
    <source>
        <dbReference type="ARBA" id="ARBA00008149"/>
    </source>
</evidence>
<dbReference type="EMBL" id="JABJXA010000025">
    <property type="protein sequence ID" value="MBB1258481.1"/>
    <property type="molecule type" value="Genomic_DNA"/>
</dbReference>
<dbReference type="Gene3D" id="3.30.2390.20">
    <property type="entry name" value="Type VII secretion system EccB, repeat 1 domain"/>
    <property type="match status" value="1"/>
</dbReference>
<dbReference type="PANTHER" id="PTHR40765">
    <property type="entry name" value="ESX-2 SECRETION SYSTEM ATPASE ECCB2"/>
    <property type="match status" value="1"/>
</dbReference>
<dbReference type="EMBL" id="VJYK02000202">
    <property type="protein sequence ID" value="MQS03780.1"/>
    <property type="molecule type" value="Genomic_DNA"/>
</dbReference>
<sequence>MASRRDELNAYNFARKRTVAAFLKPLPNGSVESAPRPVRTVVPTAVLGLLIVVGFGGCGLIKPAAPAGWNNPGEKVIVGDKSTTRYVVLNSKEKDEQGNSKRLLHPVLNLASARLLLDPSKFEVVKVKESVLDGDDAPPHGPTIGIPYAPDRLPESKDAAAKKTWALCEQPGGGADSRVQRALFVFANKDEQRAKVTDAGKGRLNKRGSLYVKDPDGAEWLVDHLGVAHQLDATFPERMLRQDVDRRERQRLDGLLRGILFGQETAPQAVTEEWMNTLIKSPLPLFFPPVKDAGQPSSTTGVPAEHRTNGKIIEANGEFYVVLDDGVAPVSPFAAKLLLEGPVGGAVYQNEAPEPVKLPLASITVDQPRFMGELNGRQVPWPREETTRTNTHEQSDGRRVVCSVYYGGNRTIPGLGTETDVREMSTWAGRGYPAPIVDGSGSTYVTPGSGLLYKEVTGKAKDGSLFLVTDTGLRYSVQVNNDSADTSGSADNEQNKAQIRLGYGDIAAPPLVPREWSRLLSAGPSLNTEAARQPQGS</sequence>
<dbReference type="GO" id="GO:0005886">
    <property type="term" value="C:plasma membrane"/>
    <property type="evidence" value="ECO:0007669"/>
    <property type="project" value="UniProtKB-SubCell"/>
</dbReference>
<dbReference type="Pfam" id="PF05108">
    <property type="entry name" value="T7SS_ESX1_EccB"/>
    <property type="match status" value="1"/>
</dbReference>
<dbReference type="PANTHER" id="PTHR40765:SF2">
    <property type="entry name" value="ESX-2 SECRETION SYSTEM ATPASE ECCB2"/>
    <property type="match status" value="1"/>
</dbReference>
<keyword evidence="6" id="KW-0378">Hydrolase</keyword>
<reference evidence="13" key="2">
    <citation type="submission" date="2020-05" db="EMBL/GenBank/DDBJ databases">
        <title>Classification of alakaliphilic streptomycetes isolated from an alkaline soil next to Lonar Crater, India and a proposal for the recognition of Streptomyces alkaliterrae sp. nov.</title>
        <authorList>
            <person name="Golinska P."/>
        </authorList>
    </citation>
    <scope>NUCLEOTIDE SEQUENCE [LARGE SCALE GENOMIC DNA]</scope>
    <source>
        <strain evidence="13">OF8</strain>
    </source>
</reference>
<dbReference type="InterPro" id="IPR007795">
    <property type="entry name" value="T7SS_EccB"/>
</dbReference>
<dbReference type="Proteomes" id="UP000517765">
    <property type="component" value="Unassembled WGS sequence"/>
</dbReference>
<keyword evidence="4" id="KW-0812">Transmembrane</keyword>
<keyword evidence="8" id="KW-1133">Transmembrane helix</keyword>
<evidence type="ECO:0000313" key="13">
    <source>
        <dbReference type="Proteomes" id="UP000517765"/>
    </source>
</evidence>
<evidence type="ECO:0000256" key="5">
    <source>
        <dbReference type="ARBA" id="ARBA00022741"/>
    </source>
</evidence>
<accession>A0A5P0YUZ7</accession>
<dbReference type="GO" id="GO:0005576">
    <property type="term" value="C:extracellular region"/>
    <property type="evidence" value="ECO:0007669"/>
    <property type="project" value="TreeGrafter"/>
</dbReference>
<dbReference type="Proteomes" id="UP000320857">
    <property type="component" value="Unassembled WGS sequence"/>
</dbReference>
<evidence type="ECO:0000256" key="3">
    <source>
        <dbReference type="ARBA" id="ARBA00022475"/>
    </source>
</evidence>
<keyword evidence="9" id="KW-0472">Membrane</keyword>
<evidence type="ECO:0000256" key="6">
    <source>
        <dbReference type="ARBA" id="ARBA00022801"/>
    </source>
</evidence>
<evidence type="ECO:0000256" key="8">
    <source>
        <dbReference type="ARBA" id="ARBA00022989"/>
    </source>
</evidence>
<comment type="caution">
    <text evidence="11">The sequence shown here is derived from an EMBL/GenBank/DDBJ whole genome shotgun (WGS) entry which is preliminary data.</text>
</comment>
<keyword evidence="7" id="KW-0067">ATP-binding</keyword>